<dbReference type="CDD" id="cd02440">
    <property type="entry name" value="AdoMet_MTases"/>
    <property type="match status" value="1"/>
</dbReference>
<protein>
    <recommendedName>
        <fullName evidence="3">Class I SAM-dependent methyltransferase</fullName>
    </recommendedName>
</protein>
<dbReference type="OrthoDB" id="104967at2"/>
<organism evidence="1 2">
    <name type="scientific">Candidatus Sulfuritelmatomonas gaucii</name>
    <dbReference type="NCBI Taxonomy" id="2043161"/>
    <lineage>
        <taxon>Bacteria</taxon>
        <taxon>Pseudomonadati</taxon>
        <taxon>Acidobacteriota</taxon>
        <taxon>Terriglobia</taxon>
        <taxon>Terriglobales</taxon>
        <taxon>Acidobacteriaceae</taxon>
        <taxon>Candidatus Sulfuritelmatomonas</taxon>
    </lineage>
</organism>
<evidence type="ECO:0000313" key="1">
    <source>
        <dbReference type="EMBL" id="SPE32224.1"/>
    </source>
</evidence>
<evidence type="ECO:0000313" key="2">
    <source>
        <dbReference type="Proteomes" id="UP000239735"/>
    </source>
</evidence>
<dbReference type="EMBL" id="OKRB01000158">
    <property type="protein sequence ID" value="SPE32224.1"/>
    <property type="molecule type" value="Genomic_DNA"/>
</dbReference>
<dbReference type="Gene3D" id="3.40.50.150">
    <property type="entry name" value="Vaccinia Virus protein VP39"/>
    <property type="match status" value="1"/>
</dbReference>
<proteinExistence type="predicted"/>
<dbReference type="InterPro" id="IPR029063">
    <property type="entry name" value="SAM-dependent_MTases_sf"/>
</dbReference>
<dbReference type="PANTHER" id="PTHR43861:SF6">
    <property type="entry name" value="METHYLTRANSFERASE TYPE 11"/>
    <property type="match status" value="1"/>
</dbReference>
<dbReference type="SUPFAM" id="SSF53335">
    <property type="entry name" value="S-adenosyl-L-methionine-dependent methyltransferases"/>
    <property type="match status" value="1"/>
</dbReference>
<accession>A0A2N9M9T4</accession>
<reference evidence="2" key="1">
    <citation type="submission" date="2018-02" db="EMBL/GenBank/DDBJ databases">
        <authorList>
            <person name="Hausmann B."/>
        </authorList>
    </citation>
    <scope>NUCLEOTIDE SEQUENCE [LARGE SCALE GENOMIC DNA]</scope>
    <source>
        <strain evidence="2">Peat soil MAG SbA5</strain>
    </source>
</reference>
<name>A0A2N9M9T4_9BACT</name>
<sequence length="346" mass="38904">MHSSTSLESAPKEFMVENHLRVSEKSKQGPCPVCSQNGAREWLRAPDRLHGRRERYTLVRCPSCSLVWLARPPKPSEMHLHYTDAYDRLIAAAGDDPARWGFRLDAIARFKTSGSLLDLGCSSGSFLESMRGESWQLFGIEMSAKASRTAEARSGACVFVGDILDAQFPRESFDVVTCFDVLEHVYEPRKVMQRIAEWLRPGGIFYVLVPNVDSAEGRVFRGYWHGLELPRHLFHFSPRSLRSLAESVGLHEVSLETHRNPAVGTSLRYVWDEVFRAVGIHRTPVVYRGEASLPWRMARRLIRVTILRALLAMAPMAGGGESIHAIFRKANPSDSNGGVAVRFEQN</sequence>
<dbReference type="AlphaFoldDB" id="A0A2N9M9T4"/>
<gene>
    <name evidence="1" type="ORF">SBA5_950002</name>
</gene>
<dbReference type="Pfam" id="PF13489">
    <property type="entry name" value="Methyltransf_23"/>
    <property type="match status" value="1"/>
</dbReference>
<dbReference type="Proteomes" id="UP000239735">
    <property type="component" value="Unassembled WGS sequence"/>
</dbReference>
<evidence type="ECO:0008006" key="3">
    <source>
        <dbReference type="Google" id="ProtNLM"/>
    </source>
</evidence>
<dbReference type="PANTHER" id="PTHR43861">
    <property type="entry name" value="TRANS-ACONITATE 2-METHYLTRANSFERASE-RELATED"/>
    <property type="match status" value="1"/>
</dbReference>